<protein>
    <submittedName>
        <fullName evidence="2">Uncharacterized protein</fullName>
    </submittedName>
</protein>
<gene>
    <name evidence="2" type="ORF">KGM_210244</name>
</gene>
<dbReference type="Proteomes" id="UP000007151">
    <property type="component" value="Unassembled WGS sequence"/>
</dbReference>
<sequence>MPRSSRGDSRRVPSASEAEWNRLWSRSISTVEQTFKYTPGMNEAQQTSLHIKTLGIQKKKKSKAVSVWRTRTGHRSRLAPTDGGERDGNKRRLKTVHHQKNNNIMCTIS</sequence>
<accession>A0A212EUV9</accession>
<dbReference type="KEGG" id="dpl:KGM_210244"/>
<dbReference type="EMBL" id="AGBW02012297">
    <property type="protein sequence ID" value="OWR45251.1"/>
    <property type="molecule type" value="Genomic_DNA"/>
</dbReference>
<name>A0A212EUV9_DANPL</name>
<proteinExistence type="predicted"/>
<organism evidence="2 3">
    <name type="scientific">Danaus plexippus plexippus</name>
    <dbReference type="NCBI Taxonomy" id="278856"/>
    <lineage>
        <taxon>Eukaryota</taxon>
        <taxon>Metazoa</taxon>
        <taxon>Ecdysozoa</taxon>
        <taxon>Arthropoda</taxon>
        <taxon>Hexapoda</taxon>
        <taxon>Insecta</taxon>
        <taxon>Pterygota</taxon>
        <taxon>Neoptera</taxon>
        <taxon>Endopterygota</taxon>
        <taxon>Lepidoptera</taxon>
        <taxon>Glossata</taxon>
        <taxon>Ditrysia</taxon>
        <taxon>Papilionoidea</taxon>
        <taxon>Nymphalidae</taxon>
        <taxon>Danainae</taxon>
        <taxon>Danaini</taxon>
        <taxon>Danaina</taxon>
        <taxon>Danaus</taxon>
        <taxon>Danaus</taxon>
    </lineage>
</organism>
<keyword evidence="3" id="KW-1185">Reference proteome</keyword>
<reference evidence="2 3" key="1">
    <citation type="journal article" date="2011" name="Cell">
        <title>The monarch butterfly genome yields insights into long-distance migration.</title>
        <authorList>
            <person name="Zhan S."/>
            <person name="Merlin C."/>
            <person name="Boore J.L."/>
            <person name="Reppert S.M."/>
        </authorList>
    </citation>
    <scope>NUCLEOTIDE SEQUENCE [LARGE SCALE GENOMIC DNA]</scope>
    <source>
        <strain evidence="2">F-2</strain>
    </source>
</reference>
<dbReference type="InParanoid" id="A0A212EUV9"/>
<evidence type="ECO:0000256" key="1">
    <source>
        <dbReference type="SAM" id="MobiDB-lite"/>
    </source>
</evidence>
<dbReference type="AlphaFoldDB" id="A0A212EUV9"/>
<evidence type="ECO:0000313" key="3">
    <source>
        <dbReference type="Proteomes" id="UP000007151"/>
    </source>
</evidence>
<evidence type="ECO:0000313" key="2">
    <source>
        <dbReference type="EMBL" id="OWR45251.1"/>
    </source>
</evidence>
<comment type="caution">
    <text evidence="2">The sequence shown here is derived from an EMBL/GenBank/DDBJ whole genome shotgun (WGS) entry which is preliminary data.</text>
</comment>
<feature type="region of interest" description="Disordered" evidence="1">
    <location>
        <begin position="62"/>
        <end position="89"/>
    </location>
</feature>